<keyword evidence="3" id="KW-1185">Reference proteome</keyword>
<accession>A0A9Q3HX05</accession>
<evidence type="ECO:0000313" key="3">
    <source>
        <dbReference type="Proteomes" id="UP000765509"/>
    </source>
</evidence>
<evidence type="ECO:0000256" key="1">
    <source>
        <dbReference type="SAM" id="MobiDB-lite"/>
    </source>
</evidence>
<comment type="caution">
    <text evidence="2">The sequence shown here is derived from an EMBL/GenBank/DDBJ whole genome shotgun (WGS) entry which is preliminary data.</text>
</comment>
<organism evidence="2 3">
    <name type="scientific">Austropuccinia psidii MF-1</name>
    <dbReference type="NCBI Taxonomy" id="1389203"/>
    <lineage>
        <taxon>Eukaryota</taxon>
        <taxon>Fungi</taxon>
        <taxon>Dikarya</taxon>
        <taxon>Basidiomycota</taxon>
        <taxon>Pucciniomycotina</taxon>
        <taxon>Pucciniomycetes</taxon>
        <taxon>Pucciniales</taxon>
        <taxon>Sphaerophragmiaceae</taxon>
        <taxon>Austropuccinia</taxon>
    </lineage>
</organism>
<feature type="region of interest" description="Disordered" evidence="1">
    <location>
        <begin position="69"/>
        <end position="132"/>
    </location>
</feature>
<feature type="compositionally biased region" description="Basic and acidic residues" evidence="1">
    <location>
        <begin position="71"/>
        <end position="81"/>
    </location>
</feature>
<dbReference type="EMBL" id="AVOT02028623">
    <property type="protein sequence ID" value="MBW0521171.1"/>
    <property type="molecule type" value="Genomic_DNA"/>
</dbReference>
<reference evidence="2" key="1">
    <citation type="submission" date="2021-03" db="EMBL/GenBank/DDBJ databases">
        <title>Draft genome sequence of rust myrtle Austropuccinia psidii MF-1, a brazilian biotype.</title>
        <authorList>
            <person name="Quecine M.C."/>
            <person name="Pachon D.M.R."/>
            <person name="Bonatelli M.L."/>
            <person name="Correr F.H."/>
            <person name="Franceschini L.M."/>
            <person name="Leite T.F."/>
            <person name="Margarido G.R.A."/>
            <person name="Almeida C.A."/>
            <person name="Ferrarezi J.A."/>
            <person name="Labate C.A."/>
        </authorList>
    </citation>
    <scope>NUCLEOTIDE SEQUENCE</scope>
    <source>
        <strain evidence="2">MF-1</strain>
    </source>
</reference>
<protein>
    <submittedName>
        <fullName evidence="2">Uncharacterized protein</fullName>
    </submittedName>
</protein>
<name>A0A9Q3HX05_9BASI</name>
<dbReference type="Proteomes" id="UP000765509">
    <property type="component" value="Unassembled WGS sequence"/>
</dbReference>
<feature type="region of interest" description="Disordered" evidence="1">
    <location>
        <begin position="1"/>
        <end position="24"/>
    </location>
</feature>
<dbReference type="AlphaFoldDB" id="A0A9Q3HX05"/>
<proteinExistence type="predicted"/>
<gene>
    <name evidence="2" type="ORF">O181_060886</name>
</gene>
<sequence>MQSKPEDFINADGPSNWAPINHPRPPLQQWGRSYFLWSWTQAMWVIKWSHGPPRFPAYGSILALGALVTPTDHRKPKEAKGPRRPKKTHTGQKGPQSQNHQNGHSRGQKTKFEANSQVKWGQAPSLDEEDPR</sequence>
<feature type="compositionally biased region" description="Polar residues" evidence="1">
    <location>
        <begin position="91"/>
        <end position="105"/>
    </location>
</feature>
<evidence type="ECO:0000313" key="2">
    <source>
        <dbReference type="EMBL" id="MBW0521171.1"/>
    </source>
</evidence>